<dbReference type="AlphaFoldDB" id="A0A1H1XLK3"/>
<evidence type="ECO:0000313" key="2">
    <source>
        <dbReference type="EMBL" id="SDT09596.1"/>
    </source>
</evidence>
<name>A0A1H1XLK3_9ACTN</name>
<sequence length="66" mass="7424">MTTPPDDRSRWHWLLITIVVPLTTVLYNTAGPELGGFPLFCWLQLASVGLVVAITALVYRLTRRGR</sequence>
<reference evidence="2 3" key="1">
    <citation type="submission" date="2016-10" db="EMBL/GenBank/DDBJ databases">
        <authorList>
            <person name="de Groot N.N."/>
        </authorList>
    </citation>
    <scope>NUCLEOTIDE SEQUENCE [LARGE SCALE GENOMIC DNA]</scope>
    <source>
        <strain evidence="2 3">DSM 43941</strain>
    </source>
</reference>
<evidence type="ECO:0000313" key="3">
    <source>
        <dbReference type="Proteomes" id="UP000198688"/>
    </source>
</evidence>
<dbReference type="OrthoDB" id="123261at2"/>
<keyword evidence="1" id="KW-1133">Transmembrane helix</keyword>
<keyword evidence="1" id="KW-0812">Transmembrane</keyword>
<keyword evidence="3" id="KW-1185">Reference proteome</keyword>
<accession>A0A1H1XLK3</accession>
<proteinExistence type="predicted"/>
<evidence type="ECO:0008006" key="4">
    <source>
        <dbReference type="Google" id="ProtNLM"/>
    </source>
</evidence>
<keyword evidence="1" id="KW-0472">Membrane</keyword>
<protein>
    <recommendedName>
        <fullName evidence="4">DUF3311 domain-containing protein</fullName>
    </recommendedName>
</protein>
<evidence type="ECO:0000256" key="1">
    <source>
        <dbReference type="SAM" id="Phobius"/>
    </source>
</evidence>
<dbReference type="EMBL" id="LT629758">
    <property type="protein sequence ID" value="SDT09596.1"/>
    <property type="molecule type" value="Genomic_DNA"/>
</dbReference>
<gene>
    <name evidence="2" type="ORF">SAMN04489716_2493</name>
</gene>
<organism evidence="2 3">
    <name type="scientific">Actinoplanes derwentensis</name>
    <dbReference type="NCBI Taxonomy" id="113562"/>
    <lineage>
        <taxon>Bacteria</taxon>
        <taxon>Bacillati</taxon>
        <taxon>Actinomycetota</taxon>
        <taxon>Actinomycetes</taxon>
        <taxon>Micromonosporales</taxon>
        <taxon>Micromonosporaceae</taxon>
        <taxon>Actinoplanes</taxon>
    </lineage>
</organism>
<feature type="transmembrane region" description="Helical" evidence="1">
    <location>
        <begin position="36"/>
        <end position="59"/>
    </location>
</feature>
<dbReference type="STRING" id="113562.SAMN04489716_2493"/>
<dbReference type="Proteomes" id="UP000198688">
    <property type="component" value="Chromosome I"/>
</dbReference>
<feature type="transmembrane region" description="Helical" evidence="1">
    <location>
        <begin position="12"/>
        <end position="30"/>
    </location>
</feature>